<reference evidence="1 2" key="1">
    <citation type="submission" date="2018-07" db="EMBL/GenBank/DDBJ databases">
        <title>Genomic Encyclopedia of Type Strains, Phase III (KMG-III): the genomes of soil and plant-associated and newly described type strains.</title>
        <authorList>
            <person name="Whitman W."/>
        </authorList>
    </citation>
    <scope>NUCLEOTIDE SEQUENCE [LARGE SCALE GENOMIC DNA]</scope>
    <source>
        <strain evidence="1 2">CECT 7948</strain>
    </source>
</reference>
<dbReference type="AlphaFoldDB" id="A0A3D9N7K1"/>
<proteinExistence type="predicted"/>
<dbReference type="NCBIfam" id="TIGR01200">
    <property type="entry name" value="GLPGLI"/>
    <property type="match status" value="1"/>
</dbReference>
<evidence type="ECO:0000313" key="2">
    <source>
        <dbReference type="Proteomes" id="UP000256919"/>
    </source>
</evidence>
<dbReference type="EMBL" id="QREI01000001">
    <property type="protein sequence ID" value="REE27805.1"/>
    <property type="molecule type" value="Genomic_DNA"/>
</dbReference>
<keyword evidence="2" id="KW-1185">Reference proteome</keyword>
<accession>A0A3D9N7K1</accession>
<name>A0A3D9N7K1_9FLAO</name>
<dbReference type="Proteomes" id="UP000256919">
    <property type="component" value="Unassembled WGS sequence"/>
</dbReference>
<comment type="caution">
    <text evidence="1">The sequence shown here is derived from an EMBL/GenBank/DDBJ whole genome shotgun (WGS) entry which is preliminary data.</text>
</comment>
<dbReference type="Pfam" id="PF09697">
    <property type="entry name" value="Porph_ging"/>
    <property type="match status" value="1"/>
</dbReference>
<dbReference type="InterPro" id="IPR005901">
    <property type="entry name" value="GLPGLI"/>
</dbReference>
<sequence>MIYKQIFTIVLITLFQLSFSQISGNAHYYKVSNYKIGGIGVSKNSKEPNKTIDSSISEIDFVIKFNDSLAVYEKLNKDDSFDAIVISHSGYNGPFFYEIKQKKAVKEQGKYLIEKAFDDYNWVLTDDIMIIDSLVCYKATSTIKIKGRRSDFTKPVTAWYAPEICLPVGPDGFAGLPGIIVELKIDKVTTRLKKINFTDKDVIIELPKNKKRMTETKFDSFIEGLIASGNEKN</sequence>
<evidence type="ECO:0000313" key="1">
    <source>
        <dbReference type="EMBL" id="REE27805.1"/>
    </source>
</evidence>
<dbReference type="RefSeq" id="WP_115808141.1">
    <property type="nucleotide sequence ID" value="NZ_QREI01000001.1"/>
</dbReference>
<dbReference type="OrthoDB" id="1429333at2"/>
<protein>
    <submittedName>
        <fullName evidence="1">GLPGLI family protein</fullName>
    </submittedName>
</protein>
<organism evidence="1 2">
    <name type="scientific">Winogradskyella pacifica</name>
    <dbReference type="NCBI Taxonomy" id="664642"/>
    <lineage>
        <taxon>Bacteria</taxon>
        <taxon>Pseudomonadati</taxon>
        <taxon>Bacteroidota</taxon>
        <taxon>Flavobacteriia</taxon>
        <taxon>Flavobacteriales</taxon>
        <taxon>Flavobacteriaceae</taxon>
        <taxon>Winogradskyella</taxon>
    </lineage>
</organism>
<gene>
    <name evidence="1" type="ORF">DFQ09_101644</name>
</gene>